<dbReference type="RefSeq" id="WP_091092654.1">
    <property type="nucleotide sequence ID" value="NZ_FNRD01000013.1"/>
</dbReference>
<accession>A0A1H4FHP9</accession>
<reference evidence="3" key="1">
    <citation type="submission" date="2016-10" db="EMBL/GenBank/DDBJ databases">
        <authorList>
            <person name="Varghese N."/>
            <person name="Submissions S."/>
        </authorList>
    </citation>
    <scope>NUCLEOTIDE SEQUENCE [LARGE SCALE GENOMIC DNA]</scope>
    <source>
        <strain evidence="3">DSM 22376</strain>
    </source>
</reference>
<protein>
    <submittedName>
        <fullName evidence="2">Uncharacterized protein</fullName>
    </submittedName>
</protein>
<evidence type="ECO:0000313" key="3">
    <source>
        <dbReference type="Proteomes" id="UP000198951"/>
    </source>
</evidence>
<keyword evidence="1" id="KW-0472">Membrane</keyword>
<dbReference type="OrthoDB" id="1049592at2"/>
<dbReference type="EMBL" id="FNRD01000013">
    <property type="protein sequence ID" value="SEA96805.1"/>
    <property type="molecule type" value="Genomic_DNA"/>
</dbReference>
<evidence type="ECO:0000313" key="2">
    <source>
        <dbReference type="EMBL" id="SEA96805.1"/>
    </source>
</evidence>
<organism evidence="2 3">
    <name type="scientific">Flavobacterium gillisiae</name>
    <dbReference type="NCBI Taxonomy" id="150146"/>
    <lineage>
        <taxon>Bacteria</taxon>
        <taxon>Pseudomonadati</taxon>
        <taxon>Bacteroidota</taxon>
        <taxon>Flavobacteriia</taxon>
        <taxon>Flavobacteriales</taxon>
        <taxon>Flavobacteriaceae</taxon>
        <taxon>Flavobacterium</taxon>
    </lineage>
</organism>
<proteinExistence type="predicted"/>
<keyword evidence="3" id="KW-1185">Reference proteome</keyword>
<evidence type="ECO:0000256" key="1">
    <source>
        <dbReference type="SAM" id="Phobius"/>
    </source>
</evidence>
<dbReference type="Proteomes" id="UP000198951">
    <property type="component" value="Unassembled WGS sequence"/>
</dbReference>
<keyword evidence="1" id="KW-0812">Transmembrane</keyword>
<dbReference type="AlphaFoldDB" id="A0A1H4FHP9"/>
<sequence>MIVQNLLNDWHFMRFIRLALGVYIGIQAFQTQSILSGLLAGFLLYQVVTNSGCGGANGCSVPLKKKNNDTVEDVEYEEITTK</sequence>
<dbReference type="STRING" id="150146.SAMN05443667_113124"/>
<keyword evidence="1" id="KW-1133">Transmembrane helix</keyword>
<name>A0A1H4FHP9_9FLAO</name>
<gene>
    <name evidence="2" type="ORF">SAMN05443667_113124</name>
</gene>
<feature type="transmembrane region" description="Helical" evidence="1">
    <location>
        <begin position="20"/>
        <end position="45"/>
    </location>
</feature>